<organism evidence="2 3">
    <name type="scientific">Cladophialophora immunda</name>
    <dbReference type="NCBI Taxonomy" id="569365"/>
    <lineage>
        <taxon>Eukaryota</taxon>
        <taxon>Fungi</taxon>
        <taxon>Dikarya</taxon>
        <taxon>Ascomycota</taxon>
        <taxon>Pezizomycotina</taxon>
        <taxon>Eurotiomycetes</taxon>
        <taxon>Chaetothyriomycetidae</taxon>
        <taxon>Chaetothyriales</taxon>
        <taxon>Herpotrichiellaceae</taxon>
        <taxon>Cladophialophora</taxon>
    </lineage>
</organism>
<feature type="compositionally biased region" description="Low complexity" evidence="1">
    <location>
        <begin position="63"/>
        <end position="76"/>
    </location>
</feature>
<feature type="region of interest" description="Disordered" evidence="1">
    <location>
        <begin position="1"/>
        <end position="131"/>
    </location>
</feature>
<proteinExistence type="predicted"/>
<dbReference type="HOGENOM" id="CLU_019222_0_0_1"/>
<evidence type="ECO:0000313" key="2">
    <source>
        <dbReference type="EMBL" id="KIW28908.1"/>
    </source>
</evidence>
<sequence>MAQSSTRSRPRRGPRVQYPNDDSDTDDLHEFTTNPRPNRAARRIQTYRESSDDDSDDISDPLSGESDSQSTSTHSSVRPQRTTRSQPHSQKPTWLPKRKSGPAPTPRRQRLLNPSKRQKTSSSNQTGSQMNAKHLFKTYKQQKPSLSNNNRNKMNTKLSNDISFLSDNMRIPPWQQLPYLVLVNIMQYAAYPLYGPTSRAQPSINWLCATGTLCRSFREACTAALLYSPPLYPPWRAHSLINLLEQAPESLSTDYRRKIHFLDIEVKQLLVKKSGISMDRLISMTPLLQGLRLYSNYDDLTTVIWAQPTAKKFKWSYPTELFERLEADHLFMRSFEWNGRFPNTADVLRIAVDAQCRPSFSRLRDLTFLNLSLPEKAKEPDITEARSLLIGVLSSVPELQSLSFRNCGIVDEITMPMLPPGLLHLELTNCPRLTSDALEGYLTGGSSLRVLKLDGNQSMDLGFMANLQSLCPHLQHLEIDMLYIDPTSFRDREPLYDELLPNGPPTWPTYLASISIENMRQLTQEAAEEFLASLVDSSEHLPQLRRLNIKAILKDASWRDRAKFRQRWLPKLENVFLNTEEPSNVRSKLSKKIPSASQRQSSRIANGHLKKLSLSDTTDESDTPAPSAIQGRCDVVNLVISDQRPAETQYHENDFLDSEPSDDGEWRQGNSQQVSTEYAW</sequence>
<feature type="compositionally biased region" description="Polar residues" evidence="1">
    <location>
        <begin position="77"/>
        <end position="92"/>
    </location>
</feature>
<evidence type="ECO:0000313" key="3">
    <source>
        <dbReference type="Proteomes" id="UP000054466"/>
    </source>
</evidence>
<dbReference type="STRING" id="569365.A0A0D2CCU7"/>
<dbReference type="SUPFAM" id="SSF52047">
    <property type="entry name" value="RNI-like"/>
    <property type="match status" value="1"/>
</dbReference>
<dbReference type="Proteomes" id="UP000054466">
    <property type="component" value="Unassembled WGS sequence"/>
</dbReference>
<reference evidence="2 3" key="1">
    <citation type="submission" date="2015-01" db="EMBL/GenBank/DDBJ databases">
        <title>The Genome Sequence of Cladophialophora immunda CBS83496.</title>
        <authorList>
            <consortium name="The Broad Institute Genomics Platform"/>
            <person name="Cuomo C."/>
            <person name="de Hoog S."/>
            <person name="Gorbushina A."/>
            <person name="Stielow B."/>
            <person name="Teixiera M."/>
            <person name="Abouelleil A."/>
            <person name="Chapman S.B."/>
            <person name="Priest M."/>
            <person name="Young S.K."/>
            <person name="Wortman J."/>
            <person name="Nusbaum C."/>
            <person name="Birren B."/>
        </authorList>
    </citation>
    <scope>NUCLEOTIDE SEQUENCE [LARGE SCALE GENOMIC DNA]</scope>
    <source>
        <strain evidence="2 3">CBS 83496</strain>
    </source>
</reference>
<name>A0A0D2CCU7_9EURO</name>
<evidence type="ECO:0000256" key="1">
    <source>
        <dbReference type="SAM" id="MobiDB-lite"/>
    </source>
</evidence>
<dbReference type="EMBL" id="KN847042">
    <property type="protein sequence ID" value="KIW28908.1"/>
    <property type="molecule type" value="Genomic_DNA"/>
</dbReference>
<gene>
    <name evidence="2" type="ORF">PV07_04762</name>
</gene>
<keyword evidence="3" id="KW-1185">Reference proteome</keyword>
<dbReference type="OrthoDB" id="5395390at2759"/>
<dbReference type="InterPro" id="IPR032675">
    <property type="entry name" value="LRR_dom_sf"/>
</dbReference>
<feature type="region of interest" description="Disordered" evidence="1">
    <location>
        <begin position="647"/>
        <end position="680"/>
    </location>
</feature>
<dbReference type="RefSeq" id="XP_016249124.1">
    <property type="nucleotide sequence ID" value="XM_016391605.1"/>
</dbReference>
<accession>A0A0D2CCU7</accession>
<dbReference type="GeneID" id="27343956"/>
<feature type="compositionally biased region" description="Polar residues" evidence="1">
    <location>
        <begin position="595"/>
        <end position="604"/>
    </location>
</feature>
<dbReference type="Gene3D" id="3.80.10.10">
    <property type="entry name" value="Ribonuclease Inhibitor"/>
    <property type="match status" value="1"/>
</dbReference>
<dbReference type="AlphaFoldDB" id="A0A0D2CCU7"/>
<feature type="compositionally biased region" description="Polar residues" evidence="1">
    <location>
        <begin position="668"/>
        <end position="680"/>
    </location>
</feature>
<dbReference type="VEuPathDB" id="FungiDB:PV07_04762"/>
<feature type="compositionally biased region" description="Polar residues" evidence="1">
    <location>
        <begin position="120"/>
        <end position="131"/>
    </location>
</feature>
<protein>
    <submittedName>
        <fullName evidence="2">Uncharacterized protein</fullName>
    </submittedName>
</protein>
<feature type="region of interest" description="Disordered" evidence="1">
    <location>
        <begin position="583"/>
        <end position="628"/>
    </location>
</feature>